<dbReference type="Gene3D" id="1.20.1560.10">
    <property type="entry name" value="ABC transporter type 1, transmembrane domain"/>
    <property type="match status" value="1"/>
</dbReference>
<organism evidence="10 11">
    <name type="scientific">Desulfopila aestuarii DSM 18488</name>
    <dbReference type="NCBI Taxonomy" id="1121416"/>
    <lineage>
        <taxon>Bacteria</taxon>
        <taxon>Pseudomonadati</taxon>
        <taxon>Thermodesulfobacteriota</taxon>
        <taxon>Desulfobulbia</taxon>
        <taxon>Desulfobulbales</taxon>
        <taxon>Desulfocapsaceae</taxon>
        <taxon>Desulfopila</taxon>
    </lineage>
</organism>
<dbReference type="InterPro" id="IPR027417">
    <property type="entry name" value="P-loop_NTPase"/>
</dbReference>
<dbReference type="Gene3D" id="3.40.50.300">
    <property type="entry name" value="P-loop containing nucleotide triphosphate hydrolases"/>
    <property type="match status" value="2"/>
</dbReference>
<feature type="transmembrane region" description="Helical" evidence="7">
    <location>
        <begin position="134"/>
        <end position="159"/>
    </location>
</feature>
<comment type="subcellular location">
    <subcellularLocation>
        <location evidence="1">Cell membrane</location>
        <topology evidence="1">Multi-pass membrane protein</topology>
    </subcellularLocation>
</comment>
<dbReference type="PROSITE" id="PS50893">
    <property type="entry name" value="ABC_TRANSPORTER_2"/>
    <property type="match status" value="1"/>
</dbReference>
<dbReference type="GO" id="GO:0005886">
    <property type="term" value="C:plasma membrane"/>
    <property type="evidence" value="ECO:0007669"/>
    <property type="project" value="UniProtKB-SubCell"/>
</dbReference>
<dbReference type="InterPro" id="IPR003593">
    <property type="entry name" value="AAA+_ATPase"/>
</dbReference>
<evidence type="ECO:0000256" key="6">
    <source>
        <dbReference type="ARBA" id="ARBA00023136"/>
    </source>
</evidence>
<feature type="transmembrane region" description="Helical" evidence="7">
    <location>
        <begin position="165"/>
        <end position="184"/>
    </location>
</feature>
<dbReference type="GO" id="GO:0016887">
    <property type="term" value="F:ATP hydrolysis activity"/>
    <property type="evidence" value="ECO:0007669"/>
    <property type="project" value="InterPro"/>
</dbReference>
<evidence type="ECO:0000259" key="8">
    <source>
        <dbReference type="PROSITE" id="PS50893"/>
    </source>
</evidence>
<dbReference type="InterPro" id="IPR011527">
    <property type="entry name" value="ABC1_TM_dom"/>
</dbReference>
<evidence type="ECO:0000256" key="5">
    <source>
        <dbReference type="ARBA" id="ARBA00022989"/>
    </source>
</evidence>
<dbReference type="SMART" id="SM00382">
    <property type="entry name" value="AAA"/>
    <property type="match status" value="1"/>
</dbReference>
<dbReference type="InterPro" id="IPR003439">
    <property type="entry name" value="ABC_transporter-like_ATP-bd"/>
</dbReference>
<keyword evidence="5 7" id="KW-1133">Transmembrane helix</keyword>
<feature type="transmembrane region" description="Helical" evidence="7">
    <location>
        <begin position="27"/>
        <end position="43"/>
    </location>
</feature>
<dbReference type="InterPro" id="IPR039421">
    <property type="entry name" value="Type_1_exporter"/>
</dbReference>
<evidence type="ECO:0000259" key="9">
    <source>
        <dbReference type="PROSITE" id="PS50929"/>
    </source>
</evidence>
<evidence type="ECO:0000256" key="3">
    <source>
        <dbReference type="ARBA" id="ARBA00022741"/>
    </source>
</evidence>
<dbReference type="GO" id="GO:0015421">
    <property type="term" value="F:ABC-type oligopeptide transporter activity"/>
    <property type="evidence" value="ECO:0007669"/>
    <property type="project" value="TreeGrafter"/>
</dbReference>
<evidence type="ECO:0000313" key="10">
    <source>
        <dbReference type="EMBL" id="SHO52473.1"/>
    </source>
</evidence>
<keyword evidence="3" id="KW-0547">Nucleotide-binding</keyword>
<keyword evidence="2 7" id="KW-0812">Transmembrane</keyword>
<dbReference type="Pfam" id="PF00664">
    <property type="entry name" value="ABC_membrane"/>
    <property type="match status" value="1"/>
</dbReference>
<sequence length="857" mass="96915">MSKFDTTPITKRTLFSWIINRFRGPQLMLLGVIIVSLFFRVYPLEMQRKIINEAINLKEIDLLFLYCGLYMAAVLVAGLLKYFINSYQAIIGQKILIEMRQELYNHILRLPLQFFHRTQTGTIISALTAELNAIGMFLGGALAIPVTSFLTFLAFAGYMIYLNPFLGLISMTVYPFELVVVPLLQKRYNAINRTRVTVTRAMANLVNEASSGIHEVQANAGFDLEKTRLDRLVERLYIIMRRLSILKYGIKFSNNLFQSLGPFLLFLIGGYLAINGQFTIGALVAFLSAYEKVYDPWKEIIEYYQDYQDAEVRYRQIMEAFDLEPEYLLAAPDRKPLTLKGHIEARNVGYTIDNTTRLLDEVTFDLTPGSHMALIGFSGSGKSTLSLLIGQLYSHTQGVLSVDNIEINEMTKLDIAKNISFVSQHPFIFTGTVRDNLLYSCSALQRSGVLDELPDSPDLINMIANVGLAEDVIRWGLRTVIPPRQAYPLVDKFLRMRDIVSSELRRQFSHVVEFYDANLFLEYSTLGINLTFSSYPGSPHVEGLIGNEPFRAFIKDNALLPWLLELGRSIAKTTITLLADFQNDEFFFQGSPMEPDQLDSYIALVKKADSKGIEQLKDQDQDRFLALALLFTPGQHKIYTISRADKDRIVAMRQKFLQNVLGIDLEQCRNGVLQRTIYDMAQMAPERHAIFFTPFCASQYLYSHSLLDNIIFGTVIEKDVVQSTLAPLALQLFKDQGLLDEVFEIGLDFHVGSKGDKLSGGQKQKIAIATALLKNAPILILDEATASLDNNSQARIQQYINTQLRKTTTVIAVMHRLDMIAGYDHILVMKAGKVVESGGYTELMKERGILYELVNNS</sequence>
<dbReference type="SUPFAM" id="SSF52540">
    <property type="entry name" value="P-loop containing nucleoside triphosphate hydrolases"/>
    <property type="match status" value="1"/>
</dbReference>
<keyword evidence="6 7" id="KW-0472">Membrane</keyword>
<evidence type="ECO:0000256" key="2">
    <source>
        <dbReference type="ARBA" id="ARBA00022692"/>
    </source>
</evidence>
<dbReference type="OrthoDB" id="9772049at2"/>
<dbReference type="GO" id="GO:0005524">
    <property type="term" value="F:ATP binding"/>
    <property type="evidence" value="ECO:0007669"/>
    <property type="project" value="UniProtKB-KW"/>
</dbReference>
<keyword evidence="4 10" id="KW-0067">ATP-binding</keyword>
<dbReference type="PROSITE" id="PS00211">
    <property type="entry name" value="ABC_TRANSPORTER_1"/>
    <property type="match status" value="1"/>
</dbReference>
<dbReference type="PANTHER" id="PTHR43394:SF1">
    <property type="entry name" value="ATP-BINDING CASSETTE SUB-FAMILY B MEMBER 10, MITOCHONDRIAL"/>
    <property type="match status" value="1"/>
</dbReference>
<reference evidence="10 11" key="1">
    <citation type="submission" date="2016-12" db="EMBL/GenBank/DDBJ databases">
        <authorList>
            <person name="Song W.-J."/>
            <person name="Kurnit D.M."/>
        </authorList>
    </citation>
    <scope>NUCLEOTIDE SEQUENCE [LARGE SCALE GENOMIC DNA]</scope>
    <source>
        <strain evidence="10 11">DSM 18488</strain>
    </source>
</reference>
<dbReference type="InterPro" id="IPR017871">
    <property type="entry name" value="ABC_transporter-like_CS"/>
</dbReference>
<dbReference type="PANTHER" id="PTHR43394">
    <property type="entry name" value="ATP-DEPENDENT PERMEASE MDL1, MITOCHONDRIAL"/>
    <property type="match status" value="1"/>
</dbReference>
<feature type="domain" description="ABC transmembrane type-1" evidence="9">
    <location>
        <begin position="48"/>
        <end position="309"/>
    </location>
</feature>
<evidence type="ECO:0000256" key="7">
    <source>
        <dbReference type="SAM" id="Phobius"/>
    </source>
</evidence>
<evidence type="ECO:0000256" key="1">
    <source>
        <dbReference type="ARBA" id="ARBA00004651"/>
    </source>
</evidence>
<feature type="transmembrane region" description="Helical" evidence="7">
    <location>
        <begin position="63"/>
        <end position="84"/>
    </location>
</feature>
<accession>A0A1M7YIM9</accession>
<dbReference type="Pfam" id="PF00005">
    <property type="entry name" value="ABC_tran"/>
    <property type="match status" value="2"/>
</dbReference>
<dbReference type="RefSeq" id="WP_073616044.1">
    <property type="nucleotide sequence ID" value="NZ_FRFE01000036.1"/>
</dbReference>
<gene>
    <name evidence="10" type="ORF">SAMN02745220_04581</name>
</gene>
<dbReference type="InterPro" id="IPR036640">
    <property type="entry name" value="ABC1_TM_sf"/>
</dbReference>
<evidence type="ECO:0000256" key="4">
    <source>
        <dbReference type="ARBA" id="ARBA00022840"/>
    </source>
</evidence>
<dbReference type="CDD" id="cd07346">
    <property type="entry name" value="ABC_6TM_exporters"/>
    <property type="match status" value="1"/>
</dbReference>
<dbReference type="SUPFAM" id="SSF90123">
    <property type="entry name" value="ABC transporter transmembrane region"/>
    <property type="match status" value="1"/>
</dbReference>
<evidence type="ECO:0000313" key="11">
    <source>
        <dbReference type="Proteomes" id="UP000184603"/>
    </source>
</evidence>
<dbReference type="EMBL" id="FRFE01000036">
    <property type="protein sequence ID" value="SHO52473.1"/>
    <property type="molecule type" value="Genomic_DNA"/>
</dbReference>
<dbReference type="Proteomes" id="UP000184603">
    <property type="component" value="Unassembled WGS sequence"/>
</dbReference>
<feature type="transmembrane region" description="Helical" evidence="7">
    <location>
        <begin position="263"/>
        <end position="290"/>
    </location>
</feature>
<feature type="domain" description="ABC transporter" evidence="8">
    <location>
        <begin position="343"/>
        <end position="856"/>
    </location>
</feature>
<proteinExistence type="predicted"/>
<dbReference type="PROSITE" id="PS50929">
    <property type="entry name" value="ABC_TM1F"/>
    <property type="match status" value="1"/>
</dbReference>
<protein>
    <submittedName>
        <fullName evidence="10">Putative ABC transport system ATP-binding protein</fullName>
    </submittedName>
</protein>
<dbReference type="STRING" id="1121416.SAMN02745220_04581"/>
<name>A0A1M7YIM9_9BACT</name>
<keyword evidence="11" id="KW-1185">Reference proteome</keyword>
<dbReference type="AlphaFoldDB" id="A0A1M7YIM9"/>